<name>A0A6J4KPU0_9SPHI</name>
<evidence type="ECO:0000313" key="2">
    <source>
        <dbReference type="EMBL" id="CAA9311818.1"/>
    </source>
</evidence>
<feature type="transmembrane region" description="Helical" evidence="1">
    <location>
        <begin position="242"/>
        <end position="261"/>
    </location>
</feature>
<keyword evidence="1" id="KW-1133">Transmembrane helix</keyword>
<feature type="transmembrane region" description="Helical" evidence="1">
    <location>
        <begin position="150"/>
        <end position="167"/>
    </location>
</feature>
<feature type="transmembrane region" description="Helical" evidence="1">
    <location>
        <begin position="211"/>
        <end position="230"/>
    </location>
</feature>
<organism evidence="2">
    <name type="scientific">uncultured Cytophagales bacterium</name>
    <dbReference type="NCBI Taxonomy" id="158755"/>
    <lineage>
        <taxon>Bacteria</taxon>
        <taxon>Pseudomonadati</taxon>
        <taxon>Bacteroidota</taxon>
        <taxon>Sphingobacteriia</taxon>
        <taxon>Sphingobacteriales</taxon>
        <taxon>environmental samples</taxon>
    </lineage>
</organism>
<keyword evidence="1" id="KW-0472">Membrane</keyword>
<proteinExistence type="predicted"/>
<dbReference type="AlphaFoldDB" id="A0A6J4KPU0"/>
<reference evidence="2" key="1">
    <citation type="submission" date="2020-02" db="EMBL/GenBank/DDBJ databases">
        <authorList>
            <person name="Meier V. D."/>
        </authorList>
    </citation>
    <scope>NUCLEOTIDE SEQUENCE</scope>
    <source>
        <strain evidence="2">AVDCRST_MAG56</strain>
    </source>
</reference>
<evidence type="ECO:0000256" key="1">
    <source>
        <dbReference type="SAM" id="Phobius"/>
    </source>
</evidence>
<feature type="transmembrane region" description="Helical" evidence="1">
    <location>
        <begin position="84"/>
        <end position="103"/>
    </location>
</feature>
<accession>A0A6J4KPU0</accession>
<feature type="transmembrane region" description="Helical" evidence="1">
    <location>
        <begin position="174"/>
        <end position="191"/>
    </location>
</feature>
<protein>
    <recommendedName>
        <fullName evidence="3">DUF3667 domain-containing protein</fullName>
    </recommendedName>
</protein>
<sequence length="263" mass="29406">MATADVECKNCAARFAAATGFCSRCGQALAVERLTFRKLLADAAHQLTDTDAGFWFTLRQLTRRPGAAVQEYLRGKRKAYTKPLQFYLVLLAVFFGLTELLHLDVVAIRYRIMSQSGLSWFSRIFATLLDPSGEDTSRQVLALFQQNIKVNYSLLVIMLGCTLWAGFRHRGFTLVEMVVLALYLVGYKYLFETAAMLVMITPLGPESRLSVGSALLMLSNGYLWWAIAGFPDKITLWSVVRALLLLLATGMLLHSFCLLIISL</sequence>
<dbReference type="InterPro" id="IPR022134">
    <property type="entry name" value="DUF3667"/>
</dbReference>
<gene>
    <name evidence="2" type="ORF">AVDCRST_MAG56-6334</name>
</gene>
<evidence type="ECO:0008006" key="3">
    <source>
        <dbReference type="Google" id="ProtNLM"/>
    </source>
</evidence>
<keyword evidence="1" id="KW-0812">Transmembrane</keyword>
<dbReference type="Pfam" id="PF12412">
    <property type="entry name" value="DUF3667"/>
    <property type="match status" value="1"/>
</dbReference>
<dbReference type="EMBL" id="CADCTQ010000519">
    <property type="protein sequence ID" value="CAA9311818.1"/>
    <property type="molecule type" value="Genomic_DNA"/>
</dbReference>